<dbReference type="RefSeq" id="WP_013034262.1">
    <property type="nucleotide sequence ID" value="NC_013960.1"/>
</dbReference>
<evidence type="ECO:0000313" key="3">
    <source>
        <dbReference type="EMBL" id="ADE16413.1"/>
    </source>
</evidence>
<dbReference type="InterPro" id="IPR037914">
    <property type="entry name" value="SpoVT-AbrB_sf"/>
</dbReference>
<dbReference type="KEGG" id="nhl:Nhal_3381"/>
<dbReference type="Proteomes" id="UP000001844">
    <property type="component" value="Chromosome"/>
</dbReference>
<accession>D5C0U0</accession>
<organism evidence="3 4">
    <name type="scientific">Nitrosococcus halophilus (strain Nc4)</name>
    <dbReference type="NCBI Taxonomy" id="472759"/>
    <lineage>
        <taxon>Bacteria</taxon>
        <taxon>Pseudomonadati</taxon>
        <taxon>Pseudomonadota</taxon>
        <taxon>Gammaproteobacteria</taxon>
        <taxon>Chromatiales</taxon>
        <taxon>Chromatiaceae</taxon>
        <taxon>Nitrosococcus</taxon>
    </lineage>
</organism>
<proteinExistence type="predicted"/>
<evidence type="ECO:0000259" key="2">
    <source>
        <dbReference type="PROSITE" id="PS51740"/>
    </source>
</evidence>
<dbReference type="PROSITE" id="PS51740">
    <property type="entry name" value="SPOVT_ABRB"/>
    <property type="match status" value="1"/>
</dbReference>
<gene>
    <name evidence="3" type="ordered locus">Nhal_3381</name>
</gene>
<dbReference type="InterPro" id="IPR007159">
    <property type="entry name" value="SpoVT-AbrB_dom"/>
</dbReference>
<dbReference type="HOGENOM" id="CLU_2288562_0_0_6"/>
<keyword evidence="4" id="KW-1185">Reference proteome</keyword>
<dbReference type="GO" id="GO:0003677">
    <property type="term" value="F:DNA binding"/>
    <property type="evidence" value="ECO:0007669"/>
    <property type="project" value="UniProtKB-UniRule"/>
</dbReference>
<dbReference type="Pfam" id="PF04014">
    <property type="entry name" value="MazE_antitoxin"/>
    <property type="match status" value="1"/>
</dbReference>
<dbReference type="SUPFAM" id="SSF89447">
    <property type="entry name" value="AbrB/MazE/MraZ-like"/>
    <property type="match status" value="1"/>
</dbReference>
<sequence length="101" mass="11413">MESRRLNTLQLMMHKVGPKRQITLPKDLCAKSGIQPGDRVEIFEYEGRITVIKKERGASLGLLKHLKGDTSVTNEGSLAWISPMLCSFINRALLLIRLGWH</sequence>
<feature type="domain" description="SpoVT-AbrB" evidence="2">
    <location>
        <begin position="11"/>
        <end position="56"/>
    </location>
</feature>
<dbReference type="eggNOG" id="COG2002">
    <property type="taxonomic scope" value="Bacteria"/>
</dbReference>
<keyword evidence="1" id="KW-0238">DNA-binding</keyword>
<reference evidence="4" key="1">
    <citation type="submission" date="2010-04" db="EMBL/GenBank/DDBJ databases">
        <title>Complete genome sequence of Nitrosococcus halophilus Nc4, a salt-adapted, aerobic obligate ammonia-oxidizing sulfur purple bacterium.</title>
        <authorList>
            <consortium name="US DOE Joint Genome Institute"/>
            <person name="Campbell M.A."/>
            <person name="Malfatti S.A."/>
            <person name="Chain P.S.G."/>
            <person name="Heidelberg J.F."/>
            <person name="Ward B.B."/>
            <person name="Klotz M.G."/>
        </authorList>
    </citation>
    <scope>NUCLEOTIDE SEQUENCE [LARGE SCALE GENOMIC DNA]</scope>
    <source>
        <strain evidence="4">Nc4</strain>
    </source>
</reference>
<dbReference type="Gene3D" id="2.10.260.10">
    <property type="match status" value="1"/>
</dbReference>
<dbReference type="EMBL" id="CP001798">
    <property type="protein sequence ID" value="ADE16413.1"/>
    <property type="molecule type" value="Genomic_DNA"/>
</dbReference>
<evidence type="ECO:0000256" key="1">
    <source>
        <dbReference type="PROSITE-ProRule" id="PRU01076"/>
    </source>
</evidence>
<evidence type="ECO:0000313" key="4">
    <source>
        <dbReference type="Proteomes" id="UP000001844"/>
    </source>
</evidence>
<dbReference type="NCBIfam" id="TIGR01439">
    <property type="entry name" value="lp_hng_hel_AbrB"/>
    <property type="match status" value="1"/>
</dbReference>
<dbReference type="AlphaFoldDB" id="D5C0U0"/>
<name>D5C0U0_NITHN</name>
<dbReference type="STRING" id="472759.Nhal_3381"/>
<dbReference type="SMART" id="SM00966">
    <property type="entry name" value="SpoVT_AbrB"/>
    <property type="match status" value="1"/>
</dbReference>
<protein>
    <submittedName>
        <fullName evidence="3">Transcriptional regulator, AbrB family</fullName>
    </submittedName>
</protein>